<gene>
    <name evidence="2" type="ORF">ELS20_01010</name>
</gene>
<dbReference type="Proteomes" id="UP000293535">
    <property type="component" value="Unassembled WGS sequence"/>
</dbReference>
<name>A0A482TPQ6_HALHI</name>
<evidence type="ECO:0000313" key="2">
    <source>
        <dbReference type="EMBL" id="RYJ15663.1"/>
    </source>
</evidence>
<reference evidence="2 3" key="1">
    <citation type="submission" date="2018-12" db="EMBL/GenBank/DDBJ databases">
        <title>Draft genome sequence of Haloarcula hispinica strain 18.1, an halophilic archaeon isolated from Chott El Jerid of Southern Tunisia.</title>
        <authorList>
            <person name="Najjari A."/>
            <person name="Ben Dhia O."/>
            <person name="Ferjani R."/>
            <person name="Mahjoubi M."/>
            <person name="Sghaier H."/>
            <person name="Elshahed M."/>
            <person name="Ouzari H.I."/>
            <person name="Cherid A."/>
            <person name="Youssef N."/>
        </authorList>
    </citation>
    <scope>NUCLEOTIDE SEQUENCE [LARGE SCALE GENOMIC DNA]</scope>
    <source>
        <strain evidence="2 3">18.1</strain>
    </source>
</reference>
<comment type="caution">
    <text evidence="2">The sequence shown here is derived from an EMBL/GenBank/DDBJ whole genome shotgun (WGS) entry which is preliminary data.</text>
</comment>
<dbReference type="AlphaFoldDB" id="A0A482TPQ6"/>
<sequence>MVPELLLPGLIGFVLVMIAAYAGSLRALEVYFHPEQDSIFLSDDYEPPVSSSPLYRPRAEGYAES</sequence>
<protein>
    <submittedName>
        <fullName evidence="2">Uncharacterized protein</fullName>
    </submittedName>
</protein>
<dbReference type="EMBL" id="RZIG01000001">
    <property type="protein sequence ID" value="RYJ15663.1"/>
    <property type="molecule type" value="Genomic_DNA"/>
</dbReference>
<dbReference type="RefSeq" id="WP_050036665.1">
    <property type="nucleotide sequence ID" value="NZ_JAFKAA010000001.1"/>
</dbReference>
<feature type="region of interest" description="Disordered" evidence="1">
    <location>
        <begin position="44"/>
        <end position="65"/>
    </location>
</feature>
<evidence type="ECO:0000256" key="1">
    <source>
        <dbReference type="SAM" id="MobiDB-lite"/>
    </source>
</evidence>
<dbReference type="GeneID" id="92387787"/>
<accession>A0A482TPQ6</accession>
<organism evidence="2 3">
    <name type="scientific">Haloarcula hispanica</name>
    <dbReference type="NCBI Taxonomy" id="51589"/>
    <lineage>
        <taxon>Archaea</taxon>
        <taxon>Methanobacteriati</taxon>
        <taxon>Methanobacteriota</taxon>
        <taxon>Stenosarchaea group</taxon>
        <taxon>Halobacteria</taxon>
        <taxon>Halobacteriales</taxon>
        <taxon>Haloarculaceae</taxon>
        <taxon>Haloarcula</taxon>
    </lineage>
</organism>
<evidence type="ECO:0000313" key="3">
    <source>
        <dbReference type="Proteomes" id="UP000293535"/>
    </source>
</evidence>
<proteinExistence type="predicted"/>